<keyword evidence="6" id="KW-1133">Transmembrane helix</keyword>
<dbReference type="PROSITE" id="PS51715">
    <property type="entry name" value="G_GB1_RHD3"/>
    <property type="match status" value="1"/>
</dbReference>
<dbReference type="Gene3D" id="1.20.58.420">
    <property type="entry name" value="AHSP"/>
    <property type="match status" value="1"/>
</dbReference>
<dbReference type="Gene3D" id="3.10.110.10">
    <property type="entry name" value="Ubiquitin Conjugating Enzyme"/>
    <property type="match status" value="1"/>
</dbReference>
<dbReference type="InterPro" id="IPR036543">
    <property type="entry name" value="Guanylate-bd_C_sf"/>
</dbReference>
<organism evidence="9 10">
    <name type="scientific">Arabidopsis thaliana</name>
    <name type="common">Mouse-ear cress</name>
    <dbReference type="NCBI Taxonomy" id="3702"/>
    <lineage>
        <taxon>Eukaryota</taxon>
        <taxon>Viridiplantae</taxon>
        <taxon>Streptophyta</taxon>
        <taxon>Embryophyta</taxon>
        <taxon>Tracheophyta</taxon>
        <taxon>Spermatophyta</taxon>
        <taxon>Magnoliopsida</taxon>
        <taxon>eudicotyledons</taxon>
        <taxon>Gunneridae</taxon>
        <taxon>Pentapetalae</taxon>
        <taxon>rosids</taxon>
        <taxon>malvids</taxon>
        <taxon>Brassicales</taxon>
        <taxon>Brassicaceae</taxon>
        <taxon>Camelineae</taxon>
        <taxon>Arabidopsis</taxon>
    </lineage>
</organism>
<evidence type="ECO:0000256" key="2">
    <source>
        <dbReference type="ARBA" id="ARBA00022801"/>
    </source>
</evidence>
<dbReference type="CDD" id="cd11685">
    <property type="entry name" value="UEV_TSG101-like"/>
    <property type="match status" value="1"/>
</dbReference>
<evidence type="ECO:0000313" key="9">
    <source>
        <dbReference type="EMBL" id="CAD5320786.1"/>
    </source>
</evidence>
<dbReference type="SUPFAM" id="SSF52540">
    <property type="entry name" value="P-loop containing nucleoside triphosphate hydrolases"/>
    <property type="match status" value="1"/>
</dbReference>
<dbReference type="SUPFAM" id="SSF48340">
    <property type="entry name" value="Interferon-induced guanylate-binding protein 1 (GBP1), C-terminal domain"/>
    <property type="match status" value="1"/>
</dbReference>
<dbReference type="GO" id="GO:0015031">
    <property type="term" value="P:protein transport"/>
    <property type="evidence" value="ECO:0007669"/>
    <property type="project" value="InterPro"/>
</dbReference>
<dbReference type="NCBIfam" id="TIGR01615">
    <property type="entry name" value="A_thal_3542"/>
    <property type="match status" value="1"/>
</dbReference>
<name>A0A7G2EIF1_ARATH</name>
<dbReference type="GO" id="GO:0005525">
    <property type="term" value="F:GTP binding"/>
    <property type="evidence" value="ECO:0007669"/>
    <property type="project" value="UniProtKB-KW"/>
</dbReference>
<feature type="transmembrane region" description="Helical" evidence="6">
    <location>
        <begin position="1427"/>
        <end position="1445"/>
    </location>
</feature>
<proteinExistence type="inferred from homology"/>
<dbReference type="InterPro" id="IPR027417">
    <property type="entry name" value="P-loop_NTPase"/>
</dbReference>
<evidence type="ECO:0000259" key="8">
    <source>
        <dbReference type="PROSITE" id="PS51715"/>
    </source>
</evidence>
<dbReference type="Pfam" id="PF05743">
    <property type="entry name" value="UEV"/>
    <property type="match status" value="1"/>
</dbReference>
<reference evidence="9 10" key="1">
    <citation type="submission" date="2020-09" db="EMBL/GenBank/DDBJ databases">
        <authorList>
            <person name="Ashkenazy H."/>
        </authorList>
    </citation>
    <scope>NUCLEOTIDE SEQUENCE [LARGE SCALE GENOMIC DNA]</scope>
    <source>
        <strain evidence="10">cv. Cdm-0</strain>
    </source>
</reference>
<dbReference type="FunFam" id="3.40.50.300:FF:001063">
    <property type="entry name" value="Guanylate-binding family protein"/>
    <property type="match status" value="1"/>
</dbReference>
<dbReference type="CDD" id="cd01851">
    <property type="entry name" value="GBP"/>
    <property type="match status" value="1"/>
</dbReference>
<keyword evidence="3" id="KW-0342">GTP-binding</keyword>
<dbReference type="PANTHER" id="PTHR10751">
    <property type="entry name" value="GUANYLATE BINDING PROTEIN"/>
    <property type="match status" value="1"/>
</dbReference>
<dbReference type="EMBL" id="LR881467">
    <property type="protein sequence ID" value="CAD5320786.1"/>
    <property type="molecule type" value="Genomic_DNA"/>
</dbReference>
<dbReference type="InterPro" id="IPR030386">
    <property type="entry name" value="G_GB1_RHD3_dom"/>
</dbReference>
<keyword evidence="2" id="KW-0378">Hydrolase</keyword>
<evidence type="ECO:0000256" key="1">
    <source>
        <dbReference type="ARBA" id="ARBA00022741"/>
    </source>
</evidence>
<evidence type="ECO:0000256" key="6">
    <source>
        <dbReference type="SAM" id="Phobius"/>
    </source>
</evidence>
<evidence type="ECO:0000256" key="4">
    <source>
        <dbReference type="PROSITE-ProRule" id="PRU01052"/>
    </source>
</evidence>
<sequence length="1472" mass="169769">MPFHMKIQPIDESDVSEEVPYPETMRQMPKSRLKRLFERQFTNKNVSEKFTGSDVEAPLSRGNSGDFEPSSVCLAKMVLNFMEDNNGGEKQRCGRSRCNCFSGSGTESSDDETECSSGEACEILKSLVLCKSIRVRNLLTDVTKIAETSYDAALCKSRWEKSPSCPAGEYEYVDVIMKGERLLIDIDFKSKFEIARATKTYKSMLQTLPYIFVGKADRLQKIIVLICKAAKQSLKKKGLHVPPWRRAEYVKSKWLSSHVRVDQNSNGEVKQESVEVIAESDPCIRRSVSPLSFFWVNYKSVLWGRPIKQQNAKKAMDYPQGINKVSTSVIDYDNDLKKHNLEAEKRLKKVEQDYLHTSQKYTETRSQWWSLNDERYRAVNSCYWAANFINRCNKLVEQLQKALDKLPKGETTEETIDHSLQFSLLQQKAQFQELDYHGKCEFREFSRELDCIRKKMPRSDRRKAAHDLLKDVCNPTSHDSLRKSVELEIKALKKLIRELQKDWEEKQHVKQYTKNKYKDLEQKVKHLEKKKEQLAGLRDEERKIMFGTKKTHDRKIEKALLATGSFALSYTDPDQKWLIRKHLTSLLQDYPNFELSTDTFNHNNGAKVQLFCLEGSLRIRSSTTQLPTVQLTIWIHENYPLTPPLVFINPNSIPIRNNHPFINSSGYTKSRYIETWEHPRCNLLDFIRNLKKVLANDHPFLHTDSLIPTRNQSVSRTEALDRLATSLHYDVLTIMERSEEEIENLWKLQSEVKQRSESVKSIITELEIERGTLKVRALKLKEDSDVLTTWVEMNYLKLTSMDMGRIEEMFEIESEVEGLAGDDAIEDVLRVLEEAAERGELEIGSYLKQEACDPVFLISAGAPILNVHPLPQIPRRTFVFFFSLCLLSSTSLSIDNFHQAFPIVEPAPGHTKLQLSREGLEAISRITTPISAVAVIGPYRSGKSFLLNQLLSLSCYEGFGVGHMRDTKTKGIWVWGTPLELEIDGVKTSVIYLDTEGFESVGKSNVYDDRIFALATVMSSVLIYNLPETIREADISRLSFAVELAEEFYGRVKGEDVAFEPSKLLWLIQRDFLQGKSVKQMVDEALRHVPNEDGNKNIDQVNQIRDSLAIMGDNSTAFSLPQPHLMRTKLCDLKDEDLDSTYVARRDQLKKLVASIIRPKIVQGKTLNGKEFISFLEQILDALNKGEIPSTGSLVEVFNKDIVERCVKLYNEKMVRVRLPMSEESLQSAHEMAHNEAIKAFDAQHFGRQHAKKSVDQLDEQMQEVYKNFVLANEYQSSKLCEALYTSCEDDMDHLQALRLPSMAKFNAGFVYCNKTFEQQCVGPSKQNYEQRLTKMMGKSRSLFIKEYNNRLFNWLVGFSLVMVVVGRFIIKFILLEMAAWILFIFLETYTRMFWTAEALYYNPVWHFIVGTWENVVYSPVLDLDRWAIPIVCIIALCVLYWRCYGKRKHGARWLLPLYNNQKNGRNRERSE</sequence>
<feature type="transmembrane region" description="Helical" evidence="6">
    <location>
        <begin position="1352"/>
        <end position="1371"/>
    </location>
</feature>
<keyword evidence="6" id="KW-0472">Membrane</keyword>
<dbReference type="GO" id="GO:0003924">
    <property type="term" value="F:GTPase activity"/>
    <property type="evidence" value="ECO:0007669"/>
    <property type="project" value="InterPro"/>
</dbReference>
<evidence type="ECO:0000256" key="5">
    <source>
        <dbReference type="SAM" id="Coils"/>
    </source>
</evidence>
<protein>
    <submittedName>
        <fullName evidence="9">(thale cress) hypothetical protein</fullName>
    </submittedName>
</protein>
<keyword evidence="6" id="KW-0812">Transmembrane</keyword>
<accession>A0A7G2EIF1</accession>
<dbReference type="InterPro" id="IPR015894">
    <property type="entry name" value="Guanylate-bd_N"/>
</dbReference>
<dbReference type="InterPro" id="IPR006502">
    <property type="entry name" value="PDDEXK-like"/>
</dbReference>
<dbReference type="PROSITE" id="PS51322">
    <property type="entry name" value="UEV"/>
    <property type="match status" value="1"/>
</dbReference>
<dbReference type="Gene3D" id="3.40.50.300">
    <property type="entry name" value="P-loop containing nucleotide triphosphate hydrolases"/>
    <property type="match status" value="1"/>
</dbReference>
<gene>
    <name evidence="9" type="ORF">AT9943_LOCUS8886</name>
</gene>
<feature type="domain" description="GB1/RHD3-type G" evidence="8">
    <location>
        <begin position="927"/>
        <end position="1068"/>
    </location>
</feature>
<dbReference type="SUPFAM" id="SSF54495">
    <property type="entry name" value="UBC-like"/>
    <property type="match status" value="1"/>
</dbReference>
<dbReference type="InterPro" id="IPR008883">
    <property type="entry name" value="UEV_N"/>
</dbReference>
<dbReference type="Proteomes" id="UP000516314">
    <property type="component" value="Chromosome 2"/>
</dbReference>
<dbReference type="InterPro" id="IPR016135">
    <property type="entry name" value="UBQ-conjugating_enzyme/RWD"/>
</dbReference>
<evidence type="ECO:0000259" key="7">
    <source>
        <dbReference type="PROSITE" id="PS51322"/>
    </source>
</evidence>
<feature type="transmembrane region" description="Helical" evidence="6">
    <location>
        <begin position="1378"/>
        <end position="1395"/>
    </location>
</feature>
<feature type="coiled-coil region" evidence="5">
    <location>
        <begin position="482"/>
        <end position="540"/>
    </location>
</feature>
<dbReference type="Pfam" id="PF04720">
    <property type="entry name" value="PDDEXK_6"/>
    <property type="match status" value="1"/>
</dbReference>
<comment type="similarity">
    <text evidence="4">Belongs to the TRAFAC class dynamin-like GTPase superfamily. GB1/RHD3 GTPase family.</text>
</comment>
<keyword evidence="5" id="KW-0175">Coiled coil</keyword>
<feature type="domain" description="UEV" evidence="7">
    <location>
        <begin position="560"/>
        <end position="705"/>
    </location>
</feature>
<evidence type="ECO:0000313" key="10">
    <source>
        <dbReference type="Proteomes" id="UP000516314"/>
    </source>
</evidence>
<keyword evidence="1" id="KW-0547">Nucleotide-binding</keyword>
<evidence type="ECO:0000256" key="3">
    <source>
        <dbReference type="ARBA" id="ARBA00023134"/>
    </source>
</evidence>
<dbReference type="Pfam" id="PF02263">
    <property type="entry name" value="GBP"/>
    <property type="match status" value="1"/>
</dbReference>